<dbReference type="PANTHER" id="PTHR44006">
    <property type="entry name" value="U5 SMALL NUCLEAR RIBONUCLEOPROTEIN 40 KDA PROTEIN"/>
    <property type="match status" value="1"/>
</dbReference>
<dbReference type="GO" id="GO:0071013">
    <property type="term" value="C:catalytic step 2 spliceosome"/>
    <property type="evidence" value="ECO:0000318"/>
    <property type="project" value="GO_Central"/>
</dbReference>
<accession>A0A2A6C981</accession>
<dbReference type="Pfam" id="PF04641">
    <property type="entry name" value="Rtf2"/>
    <property type="match status" value="1"/>
</dbReference>
<dbReference type="InterPro" id="IPR019775">
    <property type="entry name" value="WD40_repeat_CS"/>
</dbReference>
<dbReference type="Pfam" id="PF15906">
    <property type="entry name" value="zf-NOSIP"/>
    <property type="match status" value="1"/>
</dbReference>
<organism evidence="3 4">
    <name type="scientific">Pristionchus pacificus</name>
    <name type="common">Parasitic nematode worm</name>
    <dbReference type="NCBI Taxonomy" id="54126"/>
    <lineage>
        <taxon>Eukaryota</taxon>
        <taxon>Metazoa</taxon>
        <taxon>Ecdysozoa</taxon>
        <taxon>Nematoda</taxon>
        <taxon>Chromadorea</taxon>
        <taxon>Rhabditida</taxon>
        <taxon>Rhabditina</taxon>
        <taxon>Diplogasteromorpha</taxon>
        <taxon>Diplogasteroidea</taxon>
        <taxon>Neodiplogasteridae</taxon>
        <taxon>Pristionchus</taxon>
    </lineage>
</organism>
<reference evidence="3" key="2">
    <citation type="submission" date="2022-06" db="UniProtKB">
        <authorList>
            <consortium name="EnsemblMetazoa"/>
        </authorList>
    </citation>
    <scope>IDENTIFICATION</scope>
    <source>
        <strain evidence="3">PS312</strain>
    </source>
</reference>
<keyword evidence="2" id="KW-0677">Repeat</keyword>
<name>A0A2A6C981_PRIPA</name>
<dbReference type="InterPro" id="IPR052234">
    <property type="entry name" value="U5_snRNP_Component"/>
</dbReference>
<reference evidence="4" key="1">
    <citation type="journal article" date="2008" name="Nat. Genet.">
        <title>The Pristionchus pacificus genome provides a unique perspective on nematode lifestyle and parasitism.</title>
        <authorList>
            <person name="Dieterich C."/>
            <person name="Clifton S.W."/>
            <person name="Schuster L.N."/>
            <person name="Chinwalla A."/>
            <person name="Delehaunty K."/>
            <person name="Dinkelacker I."/>
            <person name="Fulton L."/>
            <person name="Fulton R."/>
            <person name="Godfrey J."/>
            <person name="Minx P."/>
            <person name="Mitreva M."/>
            <person name="Roeseler W."/>
            <person name="Tian H."/>
            <person name="Witte H."/>
            <person name="Yang S.P."/>
            <person name="Wilson R.K."/>
            <person name="Sommer R.J."/>
        </authorList>
    </citation>
    <scope>NUCLEOTIDE SEQUENCE [LARGE SCALE GENOMIC DNA]</scope>
    <source>
        <strain evidence="4">PS312</strain>
    </source>
</reference>
<dbReference type="InterPro" id="IPR015943">
    <property type="entry name" value="WD40/YVTN_repeat-like_dom_sf"/>
</dbReference>
<dbReference type="Proteomes" id="UP000005239">
    <property type="component" value="Unassembled WGS sequence"/>
</dbReference>
<dbReference type="PROSITE" id="PS50294">
    <property type="entry name" value="WD_REPEATS_REGION"/>
    <property type="match status" value="3"/>
</dbReference>
<dbReference type="InterPro" id="IPR036322">
    <property type="entry name" value="WD40_repeat_dom_sf"/>
</dbReference>
<keyword evidence="1" id="KW-0853">WD repeat</keyword>
<dbReference type="CDD" id="cd16661">
    <property type="entry name" value="RING-Ubox1_NOSIP"/>
    <property type="match status" value="1"/>
</dbReference>
<dbReference type="PROSITE" id="PS00678">
    <property type="entry name" value="WD_REPEATS_1"/>
    <property type="match status" value="1"/>
</dbReference>
<evidence type="ECO:0000313" key="3">
    <source>
        <dbReference type="EnsemblMetazoa" id="PPA17649.1"/>
    </source>
</evidence>
<dbReference type="SUPFAM" id="SSF57850">
    <property type="entry name" value="RING/U-box"/>
    <property type="match status" value="1"/>
</dbReference>
<dbReference type="AlphaFoldDB" id="A0A2A6C981"/>
<gene>
    <name evidence="3" type="primary">WBGene00107203</name>
</gene>
<dbReference type="Gene3D" id="2.130.10.10">
    <property type="entry name" value="YVTN repeat-like/Quinoprotein amine dehydrogenase"/>
    <property type="match status" value="1"/>
</dbReference>
<dbReference type="InterPro" id="IPR013083">
    <property type="entry name" value="Znf_RING/FYVE/PHD"/>
</dbReference>
<protein>
    <submittedName>
        <fullName evidence="3">WD40 domain-containing protein</fullName>
    </submittedName>
</protein>
<dbReference type="CDD" id="cd00200">
    <property type="entry name" value="WD40"/>
    <property type="match status" value="1"/>
</dbReference>
<keyword evidence="4" id="KW-1185">Reference proteome</keyword>
<dbReference type="SUPFAM" id="SSF50978">
    <property type="entry name" value="WD40 repeat-like"/>
    <property type="match status" value="1"/>
</dbReference>
<dbReference type="Pfam" id="PF00400">
    <property type="entry name" value="WD40"/>
    <property type="match status" value="5"/>
</dbReference>
<dbReference type="PROSITE" id="PS50082">
    <property type="entry name" value="WD_REPEATS_2"/>
    <property type="match status" value="5"/>
</dbReference>
<dbReference type="SMART" id="SM00320">
    <property type="entry name" value="WD40"/>
    <property type="match status" value="6"/>
</dbReference>
<evidence type="ECO:0000256" key="2">
    <source>
        <dbReference type="ARBA" id="ARBA00022737"/>
    </source>
</evidence>
<sequence length="656" mass="72680">MTRHGKNATASSFYSYAERKKDAKQSGWGTLHERLGADSVKQFDCCSLTLVPVKDPVITPQGHIFEREAVLEYILAKKKEIAKATKAWEKQCEAEAAKEKEDANAHNERLIKKFNALEGTPAHPGAKVDLSQFETPRASATSALISNPLKRKSEGGLHTEPVEKVRAKGDEGAISNMSEGRSKQLPSFWIPELNPTAAAAKLEKPNQKVVCPISSKPLKLKDLMPVKFTEAKADEEVGHHAIKSKVRFICPVTHDALTNTTKCAYLKTSQAIVAYSVVEQLLKKEMVDPINNKPLKESDIVEVARGGTGYASTNDVKAKLYRPQLELHLYCVCTASNKLSDMMDVDTFKRPSLPGAPTGAKRGRFESNALVSVVPQQSHARTSNMQILLWNVYGDCDNYSTLKGHLGAIMDVHWSSDSDNLFSCATDKMVRVWDMATGQCIRKMRGHNDIVNSLHPARRGPQLICTASDDGTVKVFDTRRKEAVKSYDCAGFQQTAVTFNDTAEQVMSGSIDNDIRVFDLRRDDIAYVLRGHTDTVTGLALSPDGSHLLSNSMDCSARMWDVRPYAPAERCTRVFLGHQHNFEKNLLKCAWSADSYRVSCGSSDRYVYVWEVSSKRIVYKLPGHQGSVNAVDFHPREPILLSAGSDKKIYLGELDA</sequence>
<evidence type="ECO:0000313" key="4">
    <source>
        <dbReference type="Proteomes" id="UP000005239"/>
    </source>
</evidence>
<accession>A0A8R1UCV8</accession>
<dbReference type="InterPro" id="IPR031790">
    <property type="entry name" value="Znf-NOSIP"/>
</dbReference>
<dbReference type="InterPro" id="IPR001680">
    <property type="entry name" value="WD40_rpt"/>
</dbReference>
<dbReference type="EnsemblMetazoa" id="PPA17649.1">
    <property type="protein sequence ID" value="PPA17649.1"/>
    <property type="gene ID" value="WBGene00107203"/>
</dbReference>
<proteinExistence type="predicted"/>
<dbReference type="PANTHER" id="PTHR44006:SF1">
    <property type="entry name" value="U5 SMALL NUCLEAR RIBONUCLEOPROTEIN 40 KDA PROTEIN"/>
    <property type="match status" value="1"/>
</dbReference>
<dbReference type="Gene3D" id="3.30.40.10">
    <property type="entry name" value="Zinc/RING finger domain, C3HC4 (zinc finger)"/>
    <property type="match status" value="2"/>
</dbReference>
<dbReference type="CDD" id="cd16662">
    <property type="entry name" value="RING-Ubox2_NOSIP"/>
    <property type="match status" value="1"/>
</dbReference>
<evidence type="ECO:0000256" key="1">
    <source>
        <dbReference type="ARBA" id="ARBA00022574"/>
    </source>
</evidence>